<evidence type="ECO:0000259" key="9">
    <source>
        <dbReference type="Pfam" id="PF20936"/>
    </source>
</evidence>
<dbReference type="EMBL" id="CAUYUE010000003">
    <property type="protein sequence ID" value="CAK0750703.1"/>
    <property type="molecule type" value="Genomic_DNA"/>
</dbReference>
<reference evidence="10 11" key="1">
    <citation type="submission" date="2023-10" db="EMBL/GenBank/DDBJ databases">
        <authorList>
            <person name="Maclean D."/>
            <person name="Macfadyen A."/>
        </authorList>
    </citation>
    <scope>NUCLEOTIDE SEQUENCE [LARGE SCALE GENOMIC DNA]</scope>
</reference>
<sequence length="374" mass="39493">MDKKVPSPCDVEALKKCLERHNADNVAMEISKVAVIFGNSSQPSQEEVRSVLESTQQRFAAVCALLHGRVEQAAGPSLRSATATASRGLLQACQAFLDCLCAAGDAEKLPKKVGIVRERCAAITRAPRDNRAAIGIQLTKIARSVKDALREAQELAHPEEPPPEGEVAIPDEAEGSITPEALDSRQPPRAAGSREAAEHQAVCNGDSAAAGSSADVASANPGGGVDAGELMVFQSDQLSAAELGIARLTEQVVRKVLDMLLALIRALSKMSEPSGADLEGWESLVFHCKTLETSTNDLVADLYGPQDTASVASAWQAVLTGADLILEELPANMPEAQARVLMNAGQALSSTHSSLHEELEAVMQQHSAELNVEE</sequence>
<evidence type="ECO:0000313" key="10">
    <source>
        <dbReference type="EMBL" id="CAK0750703.1"/>
    </source>
</evidence>
<evidence type="ECO:0000256" key="3">
    <source>
        <dbReference type="ARBA" id="ARBA00008940"/>
    </source>
</evidence>
<evidence type="ECO:0000256" key="4">
    <source>
        <dbReference type="ARBA" id="ARBA00022490"/>
    </source>
</evidence>
<evidence type="ECO:0000256" key="5">
    <source>
        <dbReference type="ARBA" id="ARBA00023242"/>
    </source>
</evidence>
<comment type="similarity">
    <text evidence="3">Belongs to the CCNDBP1 family.</text>
</comment>
<dbReference type="GO" id="GO:0005737">
    <property type="term" value="C:cytoplasm"/>
    <property type="evidence" value="ECO:0007669"/>
    <property type="project" value="UniProtKB-SubCell"/>
</dbReference>
<keyword evidence="6" id="KW-0131">Cell cycle</keyword>
<dbReference type="InterPro" id="IPR049317">
    <property type="entry name" value="GCIP-like_N"/>
</dbReference>
<evidence type="ECO:0000256" key="1">
    <source>
        <dbReference type="ARBA" id="ARBA00004123"/>
    </source>
</evidence>
<keyword evidence="11" id="KW-1185">Reference proteome</keyword>
<protein>
    <submittedName>
        <fullName evidence="10">Uncharacterized protein</fullName>
    </submittedName>
</protein>
<feature type="domain" description="Cyclin-D1-binding protein 1-like C-terminal" evidence="9">
    <location>
        <begin position="232"/>
        <end position="317"/>
    </location>
</feature>
<dbReference type="Pfam" id="PF13324">
    <property type="entry name" value="GCIP_N"/>
    <property type="match status" value="1"/>
</dbReference>
<gene>
    <name evidence="10" type="ORF">CVIRNUC_002011</name>
</gene>
<feature type="region of interest" description="Disordered" evidence="7">
    <location>
        <begin position="178"/>
        <end position="217"/>
    </location>
</feature>
<dbReference type="Gene3D" id="1.20.1420.10">
    <property type="entry name" value="Talin, central domain"/>
    <property type="match status" value="1"/>
</dbReference>
<dbReference type="GO" id="GO:0005634">
    <property type="term" value="C:nucleus"/>
    <property type="evidence" value="ECO:0007669"/>
    <property type="project" value="UniProtKB-SubCell"/>
</dbReference>
<comment type="caution">
    <text evidence="10">The sequence shown here is derived from an EMBL/GenBank/DDBJ whole genome shotgun (WGS) entry which is preliminary data.</text>
</comment>
<evidence type="ECO:0000256" key="2">
    <source>
        <dbReference type="ARBA" id="ARBA00004496"/>
    </source>
</evidence>
<feature type="compositionally biased region" description="Low complexity" evidence="7">
    <location>
        <begin position="205"/>
        <end position="217"/>
    </location>
</feature>
<evidence type="ECO:0000313" key="11">
    <source>
        <dbReference type="Proteomes" id="UP001314263"/>
    </source>
</evidence>
<dbReference type="AlphaFoldDB" id="A0AAV1HXA0"/>
<evidence type="ECO:0000256" key="6">
    <source>
        <dbReference type="ARBA" id="ARBA00023306"/>
    </source>
</evidence>
<comment type="subcellular location">
    <subcellularLocation>
        <location evidence="2">Cytoplasm</location>
    </subcellularLocation>
    <subcellularLocation>
        <location evidence="1">Nucleus</location>
    </subcellularLocation>
</comment>
<dbReference type="Pfam" id="PF20936">
    <property type="entry name" value="GCIP_C"/>
    <property type="match status" value="1"/>
</dbReference>
<evidence type="ECO:0000259" key="8">
    <source>
        <dbReference type="Pfam" id="PF13324"/>
    </source>
</evidence>
<name>A0AAV1HXA0_9CHLO</name>
<feature type="domain" description="Cyclin-D1-binding protein 1-like N-terminal" evidence="8">
    <location>
        <begin position="23"/>
        <end position="155"/>
    </location>
</feature>
<organism evidence="10 11">
    <name type="scientific">Coccomyxa viridis</name>
    <dbReference type="NCBI Taxonomy" id="1274662"/>
    <lineage>
        <taxon>Eukaryota</taxon>
        <taxon>Viridiplantae</taxon>
        <taxon>Chlorophyta</taxon>
        <taxon>core chlorophytes</taxon>
        <taxon>Trebouxiophyceae</taxon>
        <taxon>Trebouxiophyceae incertae sedis</taxon>
        <taxon>Coccomyxaceae</taxon>
        <taxon>Coccomyxa</taxon>
    </lineage>
</organism>
<keyword evidence="4" id="KW-0963">Cytoplasm</keyword>
<dbReference type="Gene3D" id="1.20.1410.10">
    <property type="entry name" value="I/LWEQ domain"/>
    <property type="match status" value="1"/>
</dbReference>
<dbReference type="PANTHER" id="PTHR15492">
    <property type="entry name" value="CYCLIN D1-BINDING PROTEIN 1"/>
    <property type="match status" value="1"/>
</dbReference>
<accession>A0AAV1HXA0</accession>
<dbReference type="Proteomes" id="UP001314263">
    <property type="component" value="Unassembled WGS sequence"/>
</dbReference>
<evidence type="ECO:0000256" key="7">
    <source>
        <dbReference type="SAM" id="MobiDB-lite"/>
    </source>
</evidence>
<keyword evidence="5" id="KW-0539">Nucleus</keyword>
<proteinExistence type="inferred from homology"/>
<dbReference type="InterPro" id="IPR026907">
    <property type="entry name" value="GCIP-like"/>
</dbReference>
<dbReference type="PANTHER" id="PTHR15492:SF1">
    <property type="entry name" value="CYCLIN-D1-BINDING PROTEIN 1"/>
    <property type="match status" value="1"/>
</dbReference>
<dbReference type="InterPro" id="IPR049318">
    <property type="entry name" value="GCIP_C"/>
</dbReference>